<accession>A0A653BCL0</accession>
<evidence type="ECO:0000313" key="2">
    <source>
        <dbReference type="EMBL" id="VDN66259.1"/>
    </source>
</evidence>
<feature type="region of interest" description="Disordered" evidence="1">
    <location>
        <begin position="57"/>
        <end position="76"/>
    </location>
</feature>
<organism evidence="2">
    <name type="scientific">Ectopseudomonas oleovorans</name>
    <name type="common">Pseudomonas oleovorans</name>
    <dbReference type="NCBI Taxonomy" id="301"/>
    <lineage>
        <taxon>Bacteria</taxon>
        <taxon>Pseudomonadati</taxon>
        <taxon>Pseudomonadota</taxon>
        <taxon>Gammaproteobacteria</taxon>
        <taxon>Pseudomonadales</taxon>
        <taxon>Pseudomonadaceae</taxon>
        <taxon>Ectopseudomonas</taxon>
    </lineage>
</organism>
<reference evidence="2" key="1">
    <citation type="submission" date="2018-11" db="EMBL/GenBank/DDBJ databases">
        <authorList>
            <consortium name="Genoscope - CEA"/>
            <person name="William W."/>
        </authorList>
    </citation>
    <scope>NUCLEOTIDE SEQUENCE [LARGE SCALE GENOMIC DNA]</scope>
    <source>
        <strain evidence="2">T9AD</strain>
    </source>
</reference>
<proteinExistence type="predicted"/>
<protein>
    <submittedName>
        <fullName evidence="2">Uncharacterized protein</fullName>
    </submittedName>
</protein>
<dbReference type="EMBL" id="LR130779">
    <property type="protein sequence ID" value="VDN66259.1"/>
    <property type="molecule type" value="Genomic_DNA"/>
</dbReference>
<dbReference type="AlphaFoldDB" id="A0A653BCL0"/>
<gene>
    <name evidence="2" type="ORF">POT9AD_5284</name>
</gene>
<evidence type="ECO:0000256" key="1">
    <source>
        <dbReference type="SAM" id="MobiDB-lite"/>
    </source>
</evidence>
<feature type="compositionally biased region" description="Polar residues" evidence="1">
    <location>
        <begin position="61"/>
        <end position="76"/>
    </location>
</feature>
<name>A0A653BCL0_ECTOL</name>
<sequence>MGLPVSLTTCQYFGGRLDGVCFSQYEAAVTQIRPSTTRHCAGRHSVQGVDEEAAGLGGSQFRLSQQTEQSQLPGCG</sequence>